<keyword evidence="8" id="KW-1185">Reference proteome</keyword>
<dbReference type="EMBL" id="VAUV01000009">
    <property type="protein sequence ID" value="TLD70169.1"/>
    <property type="molecule type" value="Genomic_DNA"/>
</dbReference>
<keyword evidence="3 5" id="KW-1133">Transmembrane helix</keyword>
<feature type="transmembrane region" description="Helical" evidence="5">
    <location>
        <begin position="83"/>
        <end position="102"/>
    </location>
</feature>
<dbReference type="UniPathway" id="UPA00895"/>
<comment type="caution">
    <text evidence="7">The sequence shown here is derived from an EMBL/GenBank/DDBJ whole genome shotgun (WGS) entry which is preliminary data.</text>
</comment>
<feature type="domain" description="Methylamine utilisation protein MauE" evidence="6">
    <location>
        <begin position="11"/>
        <end position="138"/>
    </location>
</feature>
<evidence type="ECO:0000259" key="6">
    <source>
        <dbReference type="Pfam" id="PF07291"/>
    </source>
</evidence>
<evidence type="ECO:0000256" key="2">
    <source>
        <dbReference type="ARBA" id="ARBA00022692"/>
    </source>
</evidence>
<dbReference type="RefSeq" id="WP_138086767.1">
    <property type="nucleotide sequence ID" value="NZ_VAUV01000009.1"/>
</dbReference>
<sequence length="143" mass="15444">MEMSWDAGWKRWVYRAVALGFGGVFVYSGVLKALDPGRFLISVRSFQMLPDPYAAWMALGLPWLEILAGLAVVTGVMRRGGLLVLNAALVGFAVALGVAWSRGLDVECGCFGGGGETAIVDALLRDAVLLVAGVWLWIFVRRK</sequence>
<dbReference type="AlphaFoldDB" id="A0A5R8KEZ5"/>
<dbReference type="GO" id="GO:0016020">
    <property type="term" value="C:membrane"/>
    <property type="evidence" value="ECO:0007669"/>
    <property type="project" value="UniProtKB-SubCell"/>
</dbReference>
<keyword evidence="2 5" id="KW-0812">Transmembrane</keyword>
<dbReference type="Proteomes" id="UP000306196">
    <property type="component" value="Unassembled WGS sequence"/>
</dbReference>
<name>A0A5R8KEZ5_9BACT</name>
<accession>A0A5R8KEZ5</accession>
<protein>
    <submittedName>
        <fullName evidence="7">DoxX family protein</fullName>
    </submittedName>
</protein>
<evidence type="ECO:0000313" key="8">
    <source>
        <dbReference type="Proteomes" id="UP000306196"/>
    </source>
</evidence>
<evidence type="ECO:0000256" key="3">
    <source>
        <dbReference type="ARBA" id="ARBA00022989"/>
    </source>
</evidence>
<evidence type="ECO:0000313" key="7">
    <source>
        <dbReference type="EMBL" id="TLD70169.1"/>
    </source>
</evidence>
<keyword evidence="4 5" id="KW-0472">Membrane</keyword>
<feature type="transmembrane region" description="Helical" evidence="5">
    <location>
        <begin position="12"/>
        <end position="34"/>
    </location>
</feature>
<gene>
    <name evidence="7" type="ORF">FEM03_13330</name>
</gene>
<comment type="subcellular location">
    <subcellularLocation>
        <location evidence="1">Membrane</location>
        <topology evidence="1">Multi-pass membrane protein</topology>
    </subcellularLocation>
</comment>
<evidence type="ECO:0000256" key="5">
    <source>
        <dbReference type="SAM" id="Phobius"/>
    </source>
</evidence>
<dbReference type="Pfam" id="PF07291">
    <property type="entry name" value="MauE"/>
    <property type="match status" value="1"/>
</dbReference>
<evidence type="ECO:0000256" key="1">
    <source>
        <dbReference type="ARBA" id="ARBA00004141"/>
    </source>
</evidence>
<reference evidence="7 8" key="1">
    <citation type="submission" date="2019-05" db="EMBL/GenBank/DDBJ databases">
        <title>Verrucobacter flavum gen. nov., sp. nov. a new member of the family Verrucomicrobiaceae.</title>
        <authorList>
            <person name="Szuroczki S."/>
            <person name="Abbaszade G."/>
            <person name="Szabo A."/>
            <person name="Felfoldi T."/>
            <person name="Schumann P."/>
            <person name="Boka K."/>
            <person name="Keki Z."/>
            <person name="Toumi M."/>
            <person name="Toth E."/>
        </authorList>
    </citation>
    <scope>NUCLEOTIDE SEQUENCE [LARGE SCALE GENOMIC DNA]</scope>
    <source>
        <strain evidence="7 8">MG-N-17</strain>
    </source>
</reference>
<dbReference type="InterPro" id="IPR009908">
    <property type="entry name" value="Methylamine_util_MauE"/>
</dbReference>
<organism evidence="7 8">
    <name type="scientific">Phragmitibacter flavus</name>
    <dbReference type="NCBI Taxonomy" id="2576071"/>
    <lineage>
        <taxon>Bacteria</taxon>
        <taxon>Pseudomonadati</taxon>
        <taxon>Verrucomicrobiota</taxon>
        <taxon>Verrucomicrobiia</taxon>
        <taxon>Verrucomicrobiales</taxon>
        <taxon>Verrucomicrobiaceae</taxon>
        <taxon>Phragmitibacter</taxon>
    </lineage>
</organism>
<feature type="transmembrane region" description="Helical" evidence="5">
    <location>
        <begin position="54"/>
        <end position="76"/>
    </location>
</feature>
<feature type="transmembrane region" description="Helical" evidence="5">
    <location>
        <begin position="122"/>
        <end position="140"/>
    </location>
</feature>
<evidence type="ECO:0000256" key="4">
    <source>
        <dbReference type="ARBA" id="ARBA00023136"/>
    </source>
</evidence>
<proteinExistence type="predicted"/>
<dbReference type="GO" id="GO:0030416">
    <property type="term" value="P:methylamine metabolic process"/>
    <property type="evidence" value="ECO:0007669"/>
    <property type="project" value="InterPro"/>
</dbReference>
<dbReference type="OrthoDB" id="9809646at2"/>